<evidence type="ECO:0000313" key="3">
    <source>
        <dbReference type="EMBL" id="PDT00952.1"/>
    </source>
</evidence>
<feature type="region of interest" description="Disordered" evidence="1">
    <location>
        <begin position="46"/>
        <end position="131"/>
    </location>
</feature>
<keyword evidence="2" id="KW-0812">Transmembrane</keyword>
<keyword evidence="2" id="KW-1133">Transmembrane helix</keyword>
<dbReference type="AlphaFoldDB" id="A0A2A6J4N0"/>
<keyword evidence="2" id="KW-0472">Membrane</keyword>
<feature type="transmembrane region" description="Helical" evidence="2">
    <location>
        <begin position="20"/>
        <end position="39"/>
    </location>
</feature>
<dbReference type="Proteomes" id="UP000220768">
    <property type="component" value="Unassembled WGS sequence"/>
</dbReference>
<proteinExistence type="predicted"/>
<accession>A0A2A6J4N0</accession>
<organism evidence="3 4">
    <name type="scientific">Rhizobium chutanense</name>
    <dbReference type="NCBI Taxonomy" id="2035448"/>
    <lineage>
        <taxon>Bacteria</taxon>
        <taxon>Pseudomonadati</taxon>
        <taxon>Pseudomonadota</taxon>
        <taxon>Alphaproteobacteria</taxon>
        <taxon>Hyphomicrobiales</taxon>
        <taxon>Rhizobiaceae</taxon>
        <taxon>Rhizobium/Agrobacterium group</taxon>
        <taxon>Rhizobium</taxon>
    </lineage>
</organism>
<protein>
    <submittedName>
        <fullName evidence="3">Uncharacterized protein</fullName>
    </submittedName>
</protein>
<feature type="compositionally biased region" description="Polar residues" evidence="1">
    <location>
        <begin position="66"/>
        <end position="78"/>
    </location>
</feature>
<sequence>MIRIAAQAALPISEGYALKYFVLYALVCSVVGIVLLVVIHQVAPFRMDRPSDQTTDQSADEPTAGSADQTATGSTDQPDNLVVRSTREPASKQPGVQPPDQWDLRPTNQPAAQPPDQSGVRKGGRVGTPAQ</sequence>
<name>A0A2A6J4N0_9HYPH</name>
<evidence type="ECO:0000313" key="4">
    <source>
        <dbReference type="Proteomes" id="UP000220768"/>
    </source>
</evidence>
<dbReference type="EMBL" id="NWSV01000028">
    <property type="protein sequence ID" value="PDT00952.1"/>
    <property type="molecule type" value="Genomic_DNA"/>
</dbReference>
<reference evidence="3 4" key="1">
    <citation type="submission" date="2017-09" db="EMBL/GenBank/DDBJ databases">
        <title>Comparative genomics of rhizobia isolated from Phaseolus vulgaris in China.</title>
        <authorList>
            <person name="Tong W."/>
        </authorList>
    </citation>
    <scope>NUCLEOTIDE SEQUENCE [LARGE SCALE GENOMIC DNA]</scope>
    <source>
        <strain evidence="3 4">C5</strain>
    </source>
</reference>
<evidence type="ECO:0000256" key="1">
    <source>
        <dbReference type="SAM" id="MobiDB-lite"/>
    </source>
</evidence>
<comment type="caution">
    <text evidence="3">The sequence shown here is derived from an EMBL/GenBank/DDBJ whole genome shotgun (WGS) entry which is preliminary data.</text>
</comment>
<evidence type="ECO:0000256" key="2">
    <source>
        <dbReference type="SAM" id="Phobius"/>
    </source>
</evidence>
<keyword evidence="4" id="KW-1185">Reference proteome</keyword>
<gene>
    <name evidence="3" type="ORF">CO666_27880</name>
</gene>